<gene>
    <name evidence="2" type="ORF">JOD49_002967</name>
</gene>
<reference evidence="2 3" key="1">
    <citation type="submission" date="2021-01" db="EMBL/GenBank/DDBJ databases">
        <title>Sequencing the genomes of 1000 actinobacteria strains.</title>
        <authorList>
            <person name="Klenk H.-P."/>
        </authorList>
    </citation>
    <scope>NUCLEOTIDE SEQUENCE [LARGE SCALE GENOMIC DNA]</scope>
    <source>
        <strain evidence="2 3">DSM 46000</strain>
    </source>
</reference>
<accession>A0ABS2LIF1</accession>
<dbReference type="Proteomes" id="UP000698059">
    <property type="component" value="Unassembled WGS sequence"/>
</dbReference>
<dbReference type="RefSeq" id="WP_205307874.1">
    <property type="nucleotide sequence ID" value="NZ_BAAAVF010000007.1"/>
</dbReference>
<sequence length="1167" mass="119563">MTEDAFGTSALRRAVAEAWLASPTRFREDANTEEDHARGYYRDRVVVELAQNAADAAAHAGVVGRLALRLARDEGGVWWLTAENSGSPLDAQGVASLASMRASAKVAHSSGPTAELADADGAPARVGRFGVGFAAVRSVADEIQVRSTLGAVVFSLDRTRAALAEAVAGARGTGGAGGVAADRLEAAVRERGPALPVLRLPFAADALPVGPVGPVGPVASEDVAGLVAPDTVVSLRLRDAVAVEAVRAQLDEVDDALLLALPALGEVLLEIEDADGTSRSRRLHDVAARWTVVRARGALDAEVLDSLPVEQRHEGWSVLWALPRSSASASRTSPSASSGAPATVAQVLHAPTPTDEPLTFPALLVASFPLDPSRRHVLPGPVTDELAARAGEAYARLLGLVAADRGAAVLGLLPTGLPAGTLDGQVRDAAFAATRGTPLLSPVLPADAVLAGDAVRSWSEGPGRLAPPSSASTGGTLLDVPGHDALPLDDGPAPLPVQHLVAPRDAQLLSGEVGRDAAVVAVLGRAVPDLVDVPSSLQAVARSLGARSRELADLLDELPGGMGPAAWREVYAVLAPHVGEPGVLDALGAVTVPLADGRTARGARGVLLLGAEDPHGGEQTGAGPGFLALARSLGLRLVHPDAAHPLLERLGATPSSARGLLTEPSVRERVLRLADQAADGDALERTDVGAETGDPFEDGSPRGAASAGTAHAVGDVADPVPAAVGQVLGLVRAALAEGALPEDVPFWWGELPLPTADGDLSAARECLVPGSWAAEHLDGLVPLADGVAQRWGEDVLRAVGVQADVSVHRVRDVLTPWDGDADLPDDPDDPQSWLDGWAEYLASLGDQLGGGAFVGDLEAVADLDAVAEDAWPAFLARLARDPAARAALLAPVRGQGGARSGDAPSYTAWWLRRHLGAPFAAEPGGVPFLPDPPDEILGLDAEVVRALGGVVDLGDLAPGDWPDYLAALPDAGTPLDLSAALAVWQGLGVLARSADGRALDELPDRLPGLRGAAATCMAAEELAVATSAMWAQTRWVVPIVHEVRATGAVLADLLDLPLLPSPGAPDVPRPDDAGSPQTLDPRVEALVPGAAGRWFEHEALSVAGVEVDWWVCAGSAGPEVHASTTAGLARGLAAAAGRPEARHLLESALLDPAAAEELLAETAWDRA</sequence>
<protein>
    <recommendedName>
        <fullName evidence="4">ATP-binding protein</fullName>
    </recommendedName>
</protein>
<dbReference type="Gene3D" id="3.30.565.10">
    <property type="entry name" value="Histidine kinase-like ATPase, C-terminal domain"/>
    <property type="match status" value="1"/>
</dbReference>
<dbReference type="EMBL" id="JAFBBO010000001">
    <property type="protein sequence ID" value="MBM7480047.1"/>
    <property type="molecule type" value="Genomic_DNA"/>
</dbReference>
<evidence type="ECO:0000313" key="2">
    <source>
        <dbReference type="EMBL" id="MBM7480047.1"/>
    </source>
</evidence>
<proteinExistence type="predicted"/>
<evidence type="ECO:0000313" key="3">
    <source>
        <dbReference type="Proteomes" id="UP000698059"/>
    </source>
</evidence>
<evidence type="ECO:0008006" key="4">
    <source>
        <dbReference type="Google" id="ProtNLM"/>
    </source>
</evidence>
<keyword evidence="3" id="KW-1185">Reference proteome</keyword>
<evidence type="ECO:0000256" key="1">
    <source>
        <dbReference type="SAM" id="MobiDB-lite"/>
    </source>
</evidence>
<dbReference type="SUPFAM" id="SSF55874">
    <property type="entry name" value="ATPase domain of HSP90 chaperone/DNA topoisomerase II/histidine kinase"/>
    <property type="match status" value="1"/>
</dbReference>
<feature type="region of interest" description="Disordered" evidence="1">
    <location>
        <begin position="681"/>
        <end position="710"/>
    </location>
</feature>
<dbReference type="InterPro" id="IPR036890">
    <property type="entry name" value="HATPase_C_sf"/>
</dbReference>
<name>A0ABS2LIF1_9CELL</name>
<dbReference type="NCBIfam" id="NF047352">
    <property type="entry name" value="P_loop_sacsin"/>
    <property type="match status" value="1"/>
</dbReference>
<comment type="caution">
    <text evidence="2">The sequence shown here is derived from an EMBL/GenBank/DDBJ whole genome shotgun (WGS) entry which is preliminary data.</text>
</comment>
<organism evidence="2 3">
    <name type="scientific">Oerskovia jenensis</name>
    <dbReference type="NCBI Taxonomy" id="162169"/>
    <lineage>
        <taxon>Bacteria</taxon>
        <taxon>Bacillati</taxon>
        <taxon>Actinomycetota</taxon>
        <taxon>Actinomycetes</taxon>
        <taxon>Micrococcales</taxon>
        <taxon>Cellulomonadaceae</taxon>
        <taxon>Oerskovia</taxon>
    </lineage>
</organism>
<feature type="region of interest" description="Disordered" evidence="1">
    <location>
        <begin position="459"/>
        <end position="492"/>
    </location>
</feature>